<evidence type="ECO:0000256" key="3">
    <source>
        <dbReference type="ARBA" id="ARBA00023163"/>
    </source>
</evidence>
<evidence type="ECO:0000256" key="4">
    <source>
        <dbReference type="ARBA" id="ARBA00023242"/>
    </source>
</evidence>
<name>A0A438EQN0_VITVI</name>
<dbReference type="GO" id="GO:0003680">
    <property type="term" value="F:minor groove of adenine-thymine-rich DNA binding"/>
    <property type="evidence" value="ECO:0007669"/>
    <property type="project" value="UniProtKB-UniRule"/>
</dbReference>
<gene>
    <name evidence="7" type="primary">AHL10_0</name>
    <name evidence="7" type="ORF">CK203_091784</name>
</gene>
<proteinExistence type="predicted"/>
<dbReference type="Pfam" id="PF03479">
    <property type="entry name" value="PCC"/>
    <property type="match status" value="1"/>
</dbReference>
<evidence type="ECO:0000256" key="5">
    <source>
        <dbReference type="RuleBase" id="RU367031"/>
    </source>
</evidence>
<keyword evidence="3 5" id="KW-0804">Transcription</keyword>
<sequence length="93" mass="9864">MVSGSCKDIASKIMAFSQQGPRTVCILSANGAICNVTLRQPAMSGGTISYEELLTYWSLEICHPKSSYINFVSLQGILCECCLEAPGAAAVQS</sequence>
<comment type="caution">
    <text evidence="7">The sequence shown here is derived from an EMBL/GenBank/DDBJ whole genome shotgun (WGS) entry which is preliminary data.</text>
</comment>
<comment type="function">
    <text evidence="5">Transcription factor that specifically binds AT-rich DNA sequences related to the nuclear matrix attachment regions (MARs).</text>
</comment>
<evidence type="ECO:0000313" key="7">
    <source>
        <dbReference type="EMBL" id="RVW49935.1"/>
    </source>
</evidence>
<protein>
    <recommendedName>
        <fullName evidence="5">AT-hook motif nuclear-localized protein</fullName>
    </recommendedName>
</protein>
<dbReference type="Proteomes" id="UP000288805">
    <property type="component" value="Unassembled WGS sequence"/>
</dbReference>
<evidence type="ECO:0000256" key="2">
    <source>
        <dbReference type="ARBA" id="ARBA00023125"/>
    </source>
</evidence>
<accession>A0A438EQN0</accession>
<comment type="domain">
    <text evidence="5">The PPC domain mediates interactions between AHL proteins.</text>
</comment>
<evidence type="ECO:0000256" key="1">
    <source>
        <dbReference type="ARBA" id="ARBA00023015"/>
    </source>
</evidence>
<feature type="domain" description="PPC" evidence="6">
    <location>
        <begin position="1"/>
        <end position="93"/>
    </location>
</feature>
<dbReference type="PROSITE" id="PS51742">
    <property type="entry name" value="PPC"/>
    <property type="match status" value="1"/>
</dbReference>
<dbReference type="PANTHER" id="PTHR31500">
    <property type="entry name" value="AT-HOOK MOTIF NUCLEAR-LOCALIZED PROTEIN 9"/>
    <property type="match status" value="1"/>
</dbReference>
<dbReference type="CDD" id="cd11378">
    <property type="entry name" value="DUF296"/>
    <property type="match status" value="1"/>
</dbReference>
<keyword evidence="4 5" id="KW-0539">Nucleus</keyword>
<dbReference type="InterPro" id="IPR039605">
    <property type="entry name" value="AHL"/>
</dbReference>
<dbReference type="InterPro" id="IPR005175">
    <property type="entry name" value="PPC_dom"/>
</dbReference>
<dbReference type="SUPFAM" id="SSF117856">
    <property type="entry name" value="AF0104/ALDC/Ptd012-like"/>
    <property type="match status" value="1"/>
</dbReference>
<comment type="subcellular location">
    <subcellularLocation>
        <location evidence="5">Nucleus</location>
    </subcellularLocation>
</comment>
<dbReference type="AlphaFoldDB" id="A0A438EQN0"/>
<evidence type="ECO:0000259" key="6">
    <source>
        <dbReference type="PROSITE" id="PS51742"/>
    </source>
</evidence>
<dbReference type="Gene3D" id="3.30.1330.80">
    <property type="entry name" value="Hypothetical protein, similar to alpha- acetolactate decarboxylase, domain 2"/>
    <property type="match status" value="1"/>
</dbReference>
<dbReference type="EMBL" id="QGNW01001216">
    <property type="protein sequence ID" value="RVW49935.1"/>
    <property type="molecule type" value="Genomic_DNA"/>
</dbReference>
<dbReference type="GO" id="GO:0005634">
    <property type="term" value="C:nucleus"/>
    <property type="evidence" value="ECO:0007669"/>
    <property type="project" value="UniProtKB-SubCell"/>
</dbReference>
<reference evidence="7 8" key="1">
    <citation type="journal article" date="2018" name="PLoS Genet.">
        <title>Population sequencing reveals clonal diversity and ancestral inbreeding in the grapevine cultivar Chardonnay.</title>
        <authorList>
            <person name="Roach M.J."/>
            <person name="Johnson D.L."/>
            <person name="Bohlmann J."/>
            <person name="van Vuuren H.J."/>
            <person name="Jones S.J."/>
            <person name="Pretorius I.S."/>
            <person name="Schmidt S.A."/>
            <person name="Borneman A.R."/>
        </authorList>
    </citation>
    <scope>NUCLEOTIDE SEQUENCE [LARGE SCALE GENOMIC DNA]</scope>
    <source>
        <strain evidence="8">cv. Chardonnay</strain>
        <tissue evidence="7">Leaf</tissue>
    </source>
</reference>
<keyword evidence="2 5" id="KW-0238">DNA-binding</keyword>
<evidence type="ECO:0000313" key="8">
    <source>
        <dbReference type="Proteomes" id="UP000288805"/>
    </source>
</evidence>
<keyword evidence="1 5" id="KW-0805">Transcription regulation</keyword>
<dbReference type="PANTHER" id="PTHR31500:SF51">
    <property type="entry name" value="AT-HOOK MOTIF NUCLEAR-LOCALIZED PROTEIN 8"/>
    <property type="match status" value="1"/>
</dbReference>
<organism evidence="7 8">
    <name type="scientific">Vitis vinifera</name>
    <name type="common">Grape</name>
    <dbReference type="NCBI Taxonomy" id="29760"/>
    <lineage>
        <taxon>Eukaryota</taxon>
        <taxon>Viridiplantae</taxon>
        <taxon>Streptophyta</taxon>
        <taxon>Embryophyta</taxon>
        <taxon>Tracheophyta</taxon>
        <taxon>Spermatophyta</taxon>
        <taxon>Magnoliopsida</taxon>
        <taxon>eudicotyledons</taxon>
        <taxon>Gunneridae</taxon>
        <taxon>Pentapetalae</taxon>
        <taxon>rosids</taxon>
        <taxon>Vitales</taxon>
        <taxon>Vitaceae</taxon>
        <taxon>Viteae</taxon>
        <taxon>Vitis</taxon>
    </lineage>
</organism>